<keyword evidence="2" id="KW-1185">Reference proteome</keyword>
<name>A0A8C7CED7_NEOVI</name>
<accession>A0A8C7CED7</accession>
<organism evidence="1 2">
    <name type="scientific">Neovison vison</name>
    <name type="common">American mink</name>
    <name type="synonym">Mustela vison</name>
    <dbReference type="NCBI Taxonomy" id="452646"/>
    <lineage>
        <taxon>Eukaryota</taxon>
        <taxon>Metazoa</taxon>
        <taxon>Chordata</taxon>
        <taxon>Craniata</taxon>
        <taxon>Vertebrata</taxon>
        <taxon>Euteleostomi</taxon>
        <taxon>Mammalia</taxon>
        <taxon>Eutheria</taxon>
        <taxon>Laurasiatheria</taxon>
        <taxon>Carnivora</taxon>
        <taxon>Caniformia</taxon>
        <taxon>Musteloidea</taxon>
        <taxon>Mustelidae</taxon>
        <taxon>Mustelinae</taxon>
        <taxon>Neogale</taxon>
    </lineage>
</organism>
<evidence type="ECO:0000313" key="1">
    <source>
        <dbReference type="Ensembl" id="ENSNVIP00000030882.1"/>
    </source>
</evidence>
<sequence>FAPLSPLGCWANILPFSHCSGSYSVYCFYMVNGPPHFTESTLFPRESGKNCKVYTFSKDGTLFAWGNGEKINNFGPTAG</sequence>
<dbReference type="Proteomes" id="UP000694425">
    <property type="component" value="Unplaced"/>
</dbReference>
<evidence type="ECO:0000313" key="2">
    <source>
        <dbReference type="Proteomes" id="UP000694425"/>
    </source>
</evidence>
<proteinExistence type="predicted"/>
<protein>
    <submittedName>
        <fullName evidence="1">Uncharacterized protein</fullName>
    </submittedName>
</protein>
<reference evidence="1" key="1">
    <citation type="submission" date="2025-08" db="UniProtKB">
        <authorList>
            <consortium name="Ensembl"/>
        </authorList>
    </citation>
    <scope>IDENTIFICATION</scope>
</reference>
<dbReference type="AlphaFoldDB" id="A0A8C7CED7"/>
<dbReference type="Ensembl" id="ENSNVIT00000035761.1">
    <property type="protein sequence ID" value="ENSNVIP00000030882.1"/>
    <property type="gene ID" value="ENSNVIG00000023774.1"/>
</dbReference>
<reference evidence="1" key="2">
    <citation type="submission" date="2025-09" db="UniProtKB">
        <authorList>
            <consortium name="Ensembl"/>
        </authorList>
    </citation>
    <scope>IDENTIFICATION</scope>
</reference>
<dbReference type="GeneTree" id="ENSGT00950000185047"/>